<keyword evidence="5" id="KW-1133">Transmembrane helix</keyword>
<dbReference type="InterPro" id="IPR008693">
    <property type="entry name" value="MmpS"/>
</dbReference>
<dbReference type="EMBL" id="AP022564">
    <property type="protein sequence ID" value="BBX22677.1"/>
    <property type="molecule type" value="Genomic_DNA"/>
</dbReference>
<evidence type="ECO:0000256" key="2">
    <source>
        <dbReference type="ARBA" id="ARBA00007531"/>
    </source>
</evidence>
<organism evidence="7 8">
    <name type="scientific">Mycolicibacter terrae</name>
    <dbReference type="NCBI Taxonomy" id="1788"/>
    <lineage>
        <taxon>Bacteria</taxon>
        <taxon>Bacillati</taxon>
        <taxon>Actinomycetota</taxon>
        <taxon>Actinomycetes</taxon>
        <taxon>Mycobacteriales</taxon>
        <taxon>Mycobacteriaceae</taxon>
        <taxon>Mycolicibacter</taxon>
    </lineage>
</organism>
<evidence type="ECO:0000313" key="7">
    <source>
        <dbReference type="EMBL" id="BBX22677.1"/>
    </source>
</evidence>
<sequence>MASMFTIAKRAWVPLVVTVAAVAGAVAVVNLRGAFGSDEIFHWDGSGSAPIASINEKRVVYEVFGPDGAAGGVSYLDEEMRPVQATFAGLPWSYTITTTNPAVIGNLVAQGDSDEIGCRITVNGAVKDEHVAVGHHAQAFCLVKAA</sequence>
<evidence type="ECO:0000256" key="3">
    <source>
        <dbReference type="ARBA" id="ARBA00022475"/>
    </source>
</evidence>
<name>A0AAD1MFP4_9MYCO</name>
<evidence type="ECO:0000313" key="8">
    <source>
        <dbReference type="Proteomes" id="UP000467636"/>
    </source>
</evidence>
<gene>
    <name evidence="7" type="ORF">MTER_20880</name>
</gene>
<evidence type="ECO:0000256" key="4">
    <source>
        <dbReference type="ARBA" id="ARBA00022692"/>
    </source>
</evidence>
<keyword evidence="4" id="KW-0812">Transmembrane</keyword>
<dbReference type="GO" id="GO:0005886">
    <property type="term" value="C:plasma membrane"/>
    <property type="evidence" value="ECO:0007669"/>
    <property type="project" value="UniProtKB-SubCell"/>
</dbReference>
<proteinExistence type="inferred from homology"/>
<comment type="subcellular location">
    <subcellularLocation>
        <location evidence="1">Cell membrane</location>
    </subcellularLocation>
</comment>
<dbReference type="Gene3D" id="2.60.40.2880">
    <property type="entry name" value="MmpS1-5, C-terminal soluble domain"/>
    <property type="match status" value="1"/>
</dbReference>
<reference evidence="7 8" key="1">
    <citation type="journal article" date="2019" name="Emerg. Microbes Infect.">
        <title>Comprehensive subspecies identification of 175 nontuberculous mycobacteria species based on 7547 genomic profiles.</title>
        <authorList>
            <person name="Matsumoto Y."/>
            <person name="Kinjo T."/>
            <person name="Motooka D."/>
            <person name="Nabeya D."/>
            <person name="Jung N."/>
            <person name="Uechi K."/>
            <person name="Horii T."/>
            <person name="Iida T."/>
            <person name="Fujita J."/>
            <person name="Nakamura S."/>
        </authorList>
    </citation>
    <scope>NUCLEOTIDE SEQUENCE [LARGE SCALE GENOMIC DNA]</scope>
    <source>
        <strain evidence="7 8">JCM 12143</strain>
    </source>
</reference>
<dbReference type="Pfam" id="PF05423">
    <property type="entry name" value="Mycobact_memb"/>
    <property type="match status" value="1"/>
</dbReference>
<evidence type="ECO:0000256" key="5">
    <source>
        <dbReference type="ARBA" id="ARBA00022989"/>
    </source>
</evidence>
<dbReference type="InterPro" id="IPR038468">
    <property type="entry name" value="MmpS_C"/>
</dbReference>
<dbReference type="AlphaFoldDB" id="A0AAD1MFP4"/>
<keyword evidence="8" id="KW-1185">Reference proteome</keyword>
<keyword evidence="6" id="KW-0472">Membrane</keyword>
<dbReference type="Proteomes" id="UP000467636">
    <property type="component" value="Chromosome"/>
</dbReference>
<keyword evidence="3" id="KW-1003">Cell membrane</keyword>
<evidence type="ECO:0000256" key="1">
    <source>
        <dbReference type="ARBA" id="ARBA00004236"/>
    </source>
</evidence>
<comment type="similarity">
    <text evidence="2">Belongs to the MmpS family.</text>
</comment>
<protein>
    <submittedName>
        <fullName evidence="7">Membrane protein, MmpS</fullName>
    </submittedName>
</protein>
<accession>A0AAD1MFP4</accession>
<evidence type="ECO:0000256" key="6">
    <source>
        <dbReference type="ARBA" id="ARBA00023136"/>
    </source>
</evidence>